<evidence type="ECO:0000313" key="2">
    <source>
        <dbReference type="EMBL" id="PAB60016.1"/>
    </source>
</evidence>
<evidence type="ECO:0000313" key="3">
    <source>
        <dbReference type="Proteomes" id="UP000216024"/>
    </source>
</evidence>
<accession>A0A267MKH3</accession>
<sequence>MKIIISPSKTQDFTNKNNENSYIPTFQEKADELVRKIKTFTKDEMAKKLKLKGKILEETYEKYENHEKLETNKAILAYTGQVFKQLDMYNYSKDEYEFLQKHVYILSALYGVLSPFDEIKPYRLDMKMNVCPNKTLYSYWQKEINNIFKDEKCIINLASNEFSKMIKKDMITIEFKEEISHGKYKTIGTYSKKARGSMLDYIIKNKIENMELLKEFKEDNYSFNESMSDNNTYVFTR</sequence>
<dbReference type="Pfam" id="PF03883">
    <property type="entry name" value="H2O2_YaaD"/>
    <property type="match status" value="1"/>
</dbReference>
<gene>
    <name evidence="2" type="ORF">CCE28_06475</name>
</gene>
<comment type="similarity">
    <text evidence="1">Belongs to the UPF0246 family.</text>
</comment>
<protein>
    <recommendedName>
        <fullName evidence="1">UPF0246 protein CCE28_06475</fullName>
    </recommendedName>
</protein>
<dbReference type="RefSeq" id="WP_095132171.1">
    <property type="nucleotide sequence ID" value="NZ_NIBG01000004.1"/>
</dbReference>
<dbReference type="OrthoDB" id="9777133at2"/>
<dbReference type="PANTHER" id="PTHR30283:SF4">
    <property type="entry name" value="PEROXIDE STRESS RESISTANCE PROTEIN YAAA"/>
    <property type="match status" value="1"/>
</dbReference>
<dbReference type="GO" id="GO:0033194">
    <property type="term" value="P:response to hydroperoxide"/>
    <property type="evidence" value="ECO:0007669"/>
    <property type="project" value="TreeGrafter"/>
</dbReference>
<reference evidence="2 3" key="1">
    <citation type="submission" date="2017-06" db="EMBL/GenBank/DDBJ databases">
        <title>Draft genome sequence of anaerobic fermentative bacterium Anaeromicrobium sediminis DY2726D isolated from West Pacific Ocean sediments.</title>
        <authorList>
            <person name="Zeng X."/>
        </authorList>
    </citation>
    <scope>NUCLEOTIDE SEQUENCE [LARGE SCALE GENOMIC DNA]</scope>
    <source>
        <strain evidence="2 3">DY2726D</strain>
    </source>
</reference>
<dbReference type="Proteomes" id="UP000216024">
    <property type="component" value="Unassembled WGS sequence"/>
</dbReference>
<keyword evidence="3" id="KW-1185">Reference proteome</keyword>
<dbReference type="EMBL" id="NIBG01000004">
    <property type="protein sequence ID" value="PAB60016.1"/>
    <property type="molecule type" value="Genomic_DNA"/>
</dbReference>
<organism evidence="2 3">
    <name type="scientific">Anaeromicrobium sediminis</name>
    <dbReference type="NCBI Taxonomy" id="1478221"/>
    <lineage>
        <taxon>Bacteria</taxon>
        <taxon>Bacillati</taxon>
        <taxon>Bacillota</taxon>
        <taxon>Clostridia</taxon>
        <taxon>Peptostreptococcales</taxon>
        <taxon>Thermotaleaceae</taxon>
        <taxon>Anaeromicrobium</taxon>
    </lineage>
</organism>
<name>A0A267MKH3_9FIRM</name>
<comment type="caution">
    <text evidence="2">The sequence shown here is derived from an EMBL/GenBank/DDBJ whole genome shotgun (WGS) entry which is preliminary data.</text>
</comment>
<dbReference type="AlphaFoldDB" id="A0A267MKH3"/>
<evidence type="ECO:0000256" key="1">
    <source>
        <dbReference type="HAMAP-Rule" id="MF_00652"/>
    </source>
</evidence>
<proteinExistence type="inferred from homology"/>
<dbReference type="HAMAP" id="MF_00652">
    <property type="entry name" value="UPF0246"/>
    <property type="match status" value="1"/>
</dbReference>
<dbReference type="GO" id="GO:0005829">
    <property type="term" value="C:cytosol"/>
    <property type="evidence" value="ECO:0007669"/>
    <property type="project" value="TreeGrafter"/>
</dbReference>
<dbReference type="PANTHER" id="PTHR30283">
    <property type="entry name" value="PEROXIDE STRESS RESPONSE PROTEIN YAAA"/>
    <property type="match status" value="1"/>
</dbReference>
<dbReference type="InterPro" id="IPR005583">
    <property type="entry name" value="YaaA"/>
</dbReference>